<dbReference type="Proteomes" id="UP000321915">
    <property type="component" value="Segment"/>
</dbReference>
<dbReference type="KEGG" id="vg:77936405"/>
<dbReference type="EMBL" id="MN183282">
    <property type="protein sequence ID" value="QED11533.1"/>
    <property type="molecule type" value="Genomic_DNA"/>
</dbReference>
<name>A0A5B8WGC3_9CAUD</name>
<evidence type="ECO:0000313" key="2">
    <source>
        <dbReference type="Proteomes" id="UP000321915"/>
    </source>
</evidence>
<accession>A0A5B8WGC3</accession>
<dbReference type="RefSeq" id="YP_010660409.1">
    <property type="nucleotide sequence ID" value="NC_070877.1"/>
</dbReference>
<reference evidence="1 2" key="1">
    <citation type="submission" date="2019-07" db="EMBL/GenBank/DDBJ databases">
        <authorList>
            <person name="Abdullah A."/>
            <person name="Lima G.C."/>
            <person name="Cuneo C.K."/>
            <person name="Ennest D.C."/>
            <person name="Fritz K.J."/>
            <person name="Johnson B.T."/>
            <person name="Larson S.M."/>
            <person name="Lemunyete M.N."/>
            <person name="Murray M.B."/>
            <person name="Osmond D.E."/>
            <person name="Patras K.A."/>
            <person name="Ransibrahmanakul S."/>
            <person name="Simpson K.A."/>
            <person name="Thull B.S."/>
            <person name="Wetzel S."/>
            <person name="Bonilla J.A."/>
            <person name="Klyczek K."/>
            <person name="Garlena R.A."/>
            <person name="Russell D.A."/>
            <person name="Pope W.H."/>
            <person name="Jacobs-Sera D."/>
            <person name="Hatfull G.F."/>
        </authorList>
    </citation>
    <scope>NUCLEOTIDE SEQUENCE [LARGE SCALE GENOMIC DNA]</scope>
</reference>
<organism evidence="1 2">
    <name type="scientific">Arthrobacter phage Qui</name>
    <dbReference type="NCBI Taxonomy" id="2603260"/>
    <lineage>
        <taxon>Viruses</taxon>
        <taxon>Duplodnaviria</taxon>
        <taxon>Heunggongvirae</taxon>
        <taxon>Uroviricota</taxon>
        <taxon>Caudoviricetes</taxon>
        <taxon>Quivirus</taxon>
        <taxon>Quivirus qui</taxon>
    </lineage>
</organism>
<gene>
    <name evidence="1" type="primary">43</name>
    <name evidence="1" type="ORF">SEA_QUI_43</name>
</gene>
<protein>
    <submittedName>
        <fullName evidence="1">Uncharacterized protein</fullName>
    </submittedName>
</protein>
<evidence type="ECO:0000313" key="1">
    <source>
        <dbReference type="EMBL" id="QED11533.1"/>
    </source>
</evidence>
<dbReference type="GeneID" id="77936405"/>
<proteinExistence type="predicted"/>
<keyword evidence="2" id="KW-1185">Reference proteome</keyword>
<sequence>MAVGADATKAGYPLVPDTGTEGLVKWGAREINRTRDFVAQVKALIPSNRPARRVWAGITSGTGNPSGGSDGDIYFKII</sequence>